<sequence>MPFRCRCGRTFEKTDTFATHTSSCAPFHRRRMSDTSFQSVNTPQQPQSRHSSLPFINTSSIAESFTNFLSSPTKETPPDNLSTSMPSLFMPTALSIQNAFERRRSMSYNDEKK</sequence>
<accession>A0A1X0QVM8</accession>
<dbReference type="Proteomes" id="UP000242414">
    <property type="component" value="Unassembled WGS sequence"/>
</dbReference>
<evidence type="ECO:0000313" key="2">
    <source>
        <dbReference type="EMBL" id="ORE03789.1"/>
    </source>
</evidence>
<proteinExistence type="predicted"/>
<protein>
    <submittedName>
        <fullName evidence="2">Uncharacterized protein</fullName>
    </submittedName>
</protein>
<feature type="region of interest" description="Disordered" evidence="1">
    <location>
        <begin position="32"/>
        <end position="52"/>
    </location>
</feature>
<dbReference type="EMBL" id="KV921991">
    <property type="protein sequence ID" value="ORE03789.1"/>
    <property type="molecule type" value="Genomic_DNA"/>
</dbReference>
<reference evidence="2" key="1">
    <citation type="journal article" date="2016" name="Proc. Natl. Acad. Sci. U.S.A.">
        <title>Lipid metabolic changes in an early divergent fungus govern the establishment of a mutualistic symbiosis with endobacteria.</title>
        <authorList>
            <person name="Lastovetsky O.A."/>
            <person name="Gaspar M.L."/>
            <person name="Mondo S.J."/>
            <person name="LaButti K.M."/>
            <person name="Sandor L."/>
            <person name="Grigoriev I.V."/>
            <person name="Henry S.A."/>
            <person name="Pawlowska T.E."/>
        </authorList>
    </citation>
    <scope>NUCLEOTIDE SEQUENCE [LARGE SCALE GENOMIC DNA]</scope>
    <source>
        <strain evidence="2">ATCC 52814</strain>
    </source>
</reference>
<gene>
    <name evidence="2" type="ORF">BCV72DRAFT_337751</name>
</gene>
<organism evidence="2">
    <name type="scientific">Rhizopus microsporus var. microsporus</name>
    <dbReference type="NCBI Taxonomy" id="86635"/>
    <lineage>
        <taxon>Eukaryota</taxon>
        <taxon>Fungi</taxon>
        <taxon>Fungi incertae sedis</taxon>
        <taxon>Mucoromycota</taxon>
        <taxon>Mucoromycotina</taxon>
        <taxon>Mucoromycetes</taxon>
        <taxon>Mucorales</taxon>
        <taxon>Mucorineae</taxon>
        <taxon>Rhizopodaceae</taxon>
        <taxon>Rhizopus</taxon>
    </lineage>
</organism>
<dbReference type="VEuPathDB" id="FungiDB:BCV72DRAFT_337751"/>
<dbReference type="OrthoDB" id="2418221at2759"/>
<evidence type="ECO:0000256" key="1">
    <source>
        <dbReference type="SAM" id="MobiDB-lite"/>
    </source>
</evidence>
<dbReference type="AlphaFoldDB" id="A0A1X0QVM8"/>
<feature type="compositionally biased region" description="Polar residues" evidence="1">
    <location>
        <begin position="34"/>
        <end position="52"/>
    </location>
</feature>
<name>A0A1X0QVM8_RHIZD</name>